<evidence type="ECO:0000313" key="2">
    <source>
        <dbReference type="Proteomes" id="UP000007509"/>
    </source>
</evidence>
<evidence type="ECO:0000313" key="1">
    <source>
        <dbReference type="EMBL" id="EJL73807.1"/>
    </source>
</evidence>
<proteinExistence type="predicted"/>
<dbReference type="PATRIC" id="fig|1144316.3.peg.1381"/>
<comment type="caution">
    <text evidence="1">The sequence shown here is derived from an EMBL/GenBank/DDBJ whole genome shotgun (WGS) entry which is preliminary data.</text>
</comment>
<dbReference type="EMBL" id="AKJY01000020">
    <property type="protein sequence ID" value="EJL73807.1"/>
    <property type="molecule type" value="Genomic_DNA"/>
</dbReference>
<organism evidence="1 2">
    <name type="scientific">Chryseobacterium populi</name>
    <dbReference type="NCBI Taxonomy" id="1144316"/>
    <lineage>
        <taxon>Bacteria</taxon>
        <taxon>Pseudomonadati</taxon>
        <taxon>Bacteroidota</taxon>
        <taxon>Flavobacteriia</taxon>
        <taxon>Flavobacteriales</taxon>
        <taxon>Weeksellaceae</taxon>
        <taxon>Chryseobacterium group</taxon>
        <taxon>Chryseobacterium</taxon>
    </lineage>
</organism>
<sequence>MIPASKRRKCIFKTSCSKYVYEKTANEGFISGLKAFRYRFHNCRSEAHLIENPITEKLQIILPSHHILDETEISEKLLKTKK</sequence>
<gene>
    <name evidence="1" type="ORF">PMI13_01380</name>
</gene>
<dbReference type="InterPro" id="IPR002696">
    <property type="entry name" value="Membr_insert_effic_factor_YidD"/>
</dbReference>
<accession>J2T6X5</accession>
<name>J2T6X5_9FLAO</name>
<protein>
    <recommendedName>
        <fullName evidence="3">Membrane protein insertion efficiency factor YidD</fullName>
    </recommendedName>
</protein>
<dbReference type="AlphaFoldDB" id="J2T6X5"/>
<keyword evidence="2" id="KW-1185">Reference proteome</keyword>
<evidence type="ECO:0008006" key="3">
    <source>
        <dbReference type="Google" id="ProtNLM"/>
    </source>
</evidence>
<dbReference type="NCBIfam" id="TIGR00278">
    <property type="entry name" value="membrane protein insertion efficiency factor YidD"/>
    <property type="match status" value="1"/>
</dbReference>
<reference evidence="1 2" key="1">
    <citation type="journal article" date="2012" name="J. Bacteriol.">
        <title>Twenty-one genome sequences from Pseudomonas species and 19 genome sequences from diverse bacteria isolated from the rhizosphere and endosphere of Populus deltoides.</title>
        <authorList>
            <person name="Brown S.D."/>
            <person name="Utturkar S.M."/>
            <person name="Klingeman D.M."/>
            <person name="Johnson C.M."/>
            <person name="Martin S.L."/>
            <person name="Land M.L."/>
            <person name="Lu T.Y."/>
            <person name="Schadt C.W."/>
            <person name="Doktycz M.J."/>
            <person name="Pelletier D.A."/>
        </authorList>
    </citation>
    <scope>NUCLEOTIDE SEQUENCE [LARGE SCALE GENOMIC DNA]</scope>
    <source>
        <strain evidence="1 2">CF314</strain>
    </source>
</reference>
<dbReference type="Proteomes" id="UP000007509">
    <property type="component" value="Unassembled WGS sequence"/>
</dbReference>